<feature type="region of interest" description="Disordered" evidence="1">
    <location>
        <begin position="1"/>
        <end position="33"/>
    </location>
</feature>
<dbReference type="EMBL" id="HG805995">
    <property type="protein sequence ID" value="CDW55946.1"/>
    <property type="molecule type" value="Genomic_DNA"/>
</dbReference>
<reference evidence="2" key="1">
    <citation type="submission" date="2014-01" db="EMBL/GenBank/DDBJ databases">
        <authorList>
            <person name="Aslett M."/>
        </authorList>
    </citation>
    <scope>NUCLEOTIDE SEQUENCE</scope>
</reference>
<organism evidence="2 3">
    <name type="scientific">Trichuris trichiura</name>
    <name type="common">Whipworm</name>
    <name type="synonym">Trichocephalus trichiurus</name>
    <dbReference type="NCBI Taxonomy" id="36087"/>
    <lineage>
        <taxon>Eukaryota</taxon>
        <taxon>Metazoa</taxon>
        <taxon>Ecdysozoa</taxon>
        <taxon>Nematoda</taxon>
        <taxon>Enoplea</taxon>
        <taxon>Dorylaimia</taxon>
        <taxon>Trichinellida</taxon>
        <taxon>Trichuridae</taxon>
        <taxon>Trichuris</taxon>
    </lineage>
</organism>
<proteinExistence type="predicted"/>
<evidence type="ECO:0000313" key="2">
    <source>
        <dbReference type="EMBL" id="CDW55946.1"/>
    </source>
</evidence>
<evidence type="ECO:0000313" key="3">
    <source>
        <dbReference type="Proteomes" id="UP000030665"/>
    </source>
</evidence>
<sequence>MSTQESNASGNDAKSQTLDEEEPDHSQRECTTGTCKIPDIKDEERKKVHFSKRANVKLIPCDQLDAYKPHKSRMLPCEMRRRWVLTKIYQMGGYVRDKAKGRYVYVKPNTPLPQIITRGKEDLLFDSQ</sequence>
<reference evidence="2" key="2">
    <citation type="submission" date="2014-03" db="EMBL/GenBank/DDBJ databases">
        <title>The whipworm genome and dual-species transcriptomics of an intimate host-pathogen interaction.</title>
        <authorList>
            <person name="Foth B.J."/>
            <person name="Tsai I.J."/>
            <person name="Reid A.J."/>
            <person name="Bancroft A.J."/>
            <person name="Nichol S."/>
            <person name="Tracey A."/>
            <person name="Holroyd N."/>
            <person name="Cotton J.A."/>
            <person name="Stanley E.J."/>
            <person name="Zarowiecki M."/>
            <person name="Liu J.Z."/>
            <person name="Huckvale T."/>
            <person name="Cooper P.J."/>
            <person name="Grencis R.K."/>
            <person name="Berriman M."/>
        </authorList>
    </citation>
    <scope>NUCLEOTIDE SEQUENCE [LARGE SCALE GENOMIC DNA]</scope>
</reference>
<gene>
    <name evidence="2" type="ORF">TTRE_0000422001</name>
</gene>
<dbReference type="AlphaFoldDB" id="A0A077Z6X0"/>
<protein>
    <submittedName>
        <fullName evidence="2">Uncharacterized protein</fullName>
    </submittedName>
</protein>
<dbReference type="Proteomes" id="UP000030665">
    <property type="component" value="Unassembled WGS sequence"/>
</dbReference>
<accession>A0A077Z6X0</accession>
<keyword evidence="3" id="KW-1185">Reference proteome</keyword>
<evidence type="ECO:0000256" key="1">
    <source>
        <dbReference type="SAM" id="MobiDB-lite"/>
    </source>
</evidence>
<dbReference type="OrthoDB" id="5919240at2759"/>
<name>A0A077Z6X0_TRITR</name>
<feature type="compositionally biased region" description="Polar residues" evidence="1">
    <location>
        <begin position="1"/>
        <end position="16"/>
    </location>
</feature>